<evidence type="ECO:0000313" key="2">
    <source>
        <dbReference type="Proteomes" id="UP001328107"/>
    </source>
</evidence>
<comment type="caution">
    <text evidence="1">The sequence shown here is derived from an EMBL/GenBank/DDBJ whole genome shotgun (WGS) entry which is preliminary data.</text>
</comment>
<keyword evidence="2" id="KW-1185">Reference proteome</keyword>
<gene>
    <name evidence="1" type="ORF">PMAYCL1PPCAC_24744</name>
</gene>
<feature type="non-terminal residue" evidence="1">
    <location>
        <position position="98"/>
    </location>
</feature>
<dbReference type="AlphaFoldDB" id="A0AAN5D2R0"/>
<proteinExistence type="predicted"/>
<accession>A0AAN5D2R0</accession>
<organism evidence="1 2">
    <name type="scientific">Pristionchus mayeri</name>
    <dbReference type="NCBI Taxonomy" id="1317129"/>
    <lineage>
        <taxon>Eukaryota</taxon>
        <taxon>Metazoa</taxon>
        <taxon>Ecdysozoa</taxon>
        <taxon>Nematoda</taxon>
        <taxon>Chromadorea</taxon>
        <taxon>Rhabditida</taxon>
        <taxon>Rhabditina</taxon>
        <taxon>Diplogasteromorpha</taxon>
        <taxon>Diplogasteroidea</taxon>
        <taxon>Neodiplogasteridae</taxon>
        <taxon>Pristionchus</taxon>
    </lineage>
</organism>
<sequence>IRRKCKCTRCEVPLQQILSALAARNNRILLVFLGCRTEVAGGTPPPRDKQMKENRTEVLFSMHCGGESIETPYANPAMQKVLRAVEEVECARGEDLID</sequence>
<protein>
    <submittedName>
        <fullName evidence="1">Uncharacterized protein</fullName>
    </submittedName>
</protein>
<evidence type="ECO:0000313" key="1">
    <source>
        <dbReference type="EMBL" id="GMR54549.1"/>
    </source>
</evidence>
<name>A0AAN5D2R0_9BILA</name>
<feature type="non-terminal residue" evidence="1">
    <location>
        <position position="1"/>
    </location>
</feature>
<dbReference type="Proteomes" id="UP001328107">
    <property type="component" value="Unassembled WGS sequence"/>
</dbReference>
<reference evidence="2" key="1">
    <citation type="submission" date="2022-10" db="EMBL/GenBank/DDBJ databases">
        <title>Genome assembly of Pristionchus species.</title>
        <authorList>
            <person name="Yoshida K."/>
            <person name="Sommer R.J."/>
        </authorList>
    </citation>
    <scope>NUCLEOTIDE SEQUENCE [LARGE SCALE GENOMIC DNA]</scope>
    <source>
        <strain evidence="2">RS5460</strain>
    </source>
</reference>
<dbReference type="EMBL" id="BTRK01000005">
    <property type="protein sequence ID" value="GMR54549.1"/>
    <property type="molecule type" value="Genomic_DNA"/>
</dbReference>